<gene>
    <name evidence="10" type="ORF">DHEL01_v212853</name>
</gene>
<reference evidence="10" key="1">
    <citation type="submission" date="2017-09" db="EMBL/GenBank/DDBJ databases">
        <title>Polyketide synthases of a Diaporthe helianthi virulent isolate.</title>
        <authorList>
            <person name="Baroncelli R."/>
        </authorList>
    </citation>
    <scope>NUCLEOTIDE SEQUENCE [LARGE SCALE GENOMIC DNA]</scope>
    <source>
        <strain evidence="10">7/96</strain>
    </source>
</reference>
<dbReference type="SUPFAM" id="SSF53474">
    <property type="entry name" value="alpha/beta-Hydrolases"/>
    <property type="match status" value="2"/>
</dbReference>
<feature type="signal peptide" evidence="9">
    <location>
        <begin position="1"/>
        <end position="16"/>
    </location>
</feature>
<dbReference type="InterPro" id="IPR029058">
    <property type="entry name" value="AB_hydrolase_fold"/>
</dbReference>
<evidence type="ECO:0000256" key="6">
    <source>
        <dbReference type="ARBA" id="ARBA00023180"/>
    </source>
</evidence>
<keyword evidence="11" id="KW-1185">Reference proteome</keyword>
<comment type="function">
    <text evidence="9">Esterase involved in the hydrolysis of xylan, a major structural heterogeneous polysaccharide found in plant biomass representing the second most abundant polysaccharide in the biosphere, after cellulose.</text>
</comment>
<evidence type="ECO:0000313" key="11">
    <source>
        <dbReference type="Proteomes" id="UP000094444"/>
    </source>
</evidence>
<dbReference type="EMBL" id="MAVT02003266">
    <property type="protein sequence ID" value="POS68752.1"/>
    <property type="molecule type" value="Genomic_DNA"/>
</dbReference>
<name>A0A2P5HES8_DIAHE</name>
<feature type="chain" id="PRO_5029035687" description="Carboxylic ester hydrolase" evidence="9">
    <location>
        <begin position="17"/>
        <end position="292"/>
    </location>
</feature>
<evidence type="ECO:0000256" key="8">
    <source>
        <dbReference type="ARBA" id="ARBA00023326"/>
    </source>
</evidence>
<dbReference type="InParanoid" id="A0A2P5HES8"/>
<keyword evidence="7 9" id="KW-0119">Carbohydrate metabolism</keyword>
<protein>
    <recommendedName>
        <fullName evidence="9">Carboxylic ester hydrolase</fullName>
        <ecNumber evidence="9">3.1.1.-</ecNumber>
    </recommendedName>
</protein>
<dbReference type="NCBIfam" id="TIGR01840">
    <property type="entry name" value="esterase_phb"/>
    <property type="match status" value="1"/>
</dbReference>
<comment type="subcellular location">
    <subcellularLocation>
        <location evidence="1 9">Secreted</location>
    </subcellularLocation>
</comment>
<keyword evidence="8 9" id="KW-0624">Polysaccharide degradation</keyword>
<dbReference type="Gene3D" id="3.40.50.1820">
    <property type="entry name" value="alpha/beta hydrolase"/>
    <property type="match status" value="1"/>
</dbReference>
<dbReference type="EC" id="3.1.1.-" evidence="9"/>
<evidence type="ECO:0000256" key="4">
    <source>
        <dbReference type="ARBA" id="ARBA00022729"/>
    </source>
</evidence>
<dbReference type="AlphaFoldDB" id="A0A2P5HES8"/>
<keyword evidence="3 9" id="KW-0964">Secreted</keyword>
<evidence type="ECO:0000256" key="7">
    <source>
        <dbReference type="ARBA" id="ARBA00023277"/>
    </source>
</evidence>
<sequence>MSSVAFGLSFLASVQGALVQVTNFGSNPTALEMYVDLPENVTSNAPVILALHGCGGSAQRYYGQNNLAAVGTSRGAIMIYPSATDSTHCWDSGTPKSLTRDGGGDTQGLVQMVQYVLSEYNADPARVFAVGRSSGAMMSNALAAVYPDVFAATSVYSGVAAGCMAVPEGVPANPMETCAKGNVTKTAQEWGETVRSYNPGYEGPYPRMQIWHGTSDVVVVYHNLIEELKEWSAVHDVPFTRNVTSTPQADYTQMIYGDGSRLVGYSAVGVGHVVPEHESETMAWFGISSAAQ</sequence>
<evidence type="ECO:0000256" key="3">
    <source>
        <dbReference type="ARBA" id="ARBA00022525"/>
    </source>
</evidence>
<dbReference type="GO" id="GO:0052689">
    <property type="term" value="F:carboxylic ester hydrolase activity"/>
    <property type="evidence" value="ECO:0007669"/>
    <property type="project" value="UniProtKB-KW"/>
</dbReference>
<dbReference type="Pfam" id="PF10503">
    <property type="entry name" value="Esterase_PHB"/>
    <property type="match status" value="1"/>
</dbReference>
<accession>A0A2P5HES8</accession>
<dbReference type="Proteomes" id="UP000094444">
    <property type="component" value="Unassembled WGS sequence"/>
</dbReference>
<dbReference type="GO" id="GO:0005576">
    <property type="term" value="C:extracellular region"/>
    <property type="evidence" value="ECO:0007669"/>
    <property type="project" value="UniProtKB-SubCell"/>
</dbReference>
<dbReference type="PANTHER" id="PTHR43037:SF3">
    <property type="entry name" value="FERULOYL ESTERASE B"/>
    <property type="match status" value="1"/>
</dbReference>
<evidence type="ECO:0000256" key="2">
    <source>
        <dbReference type="ARBA" id="ARBA00022487"/>
    </source>
</evidence>
<keyword evidence="6" id="KW-0325">Glycoprotein</keyword>
<keyword evidence="2 9" id="KW-0719">Serine esterase</keyword>
<dbReference type="PANTHER" id="PTHR43037">
    <property type="entry name" value="UNNAMED PRODUCT-RELATED"/>
    <property type="match status" value="1"/>
</dbReference>
<evidence type="ECO:0000256" key="1">
    <source>
        <dbReference type="ARBA" id="ARBA00004613"/>
    </source>
</evidence>
<comment type="similarity">
    <text evidence="9">Belongs to the carbohydrate esterase 1 (CE1) family.</text>
</comment>
<dbReference type="GO" id="GO:0045493">
    <property type="term" value="P:xylan catabolic process"/>
    <property type="evidence" value="ECO:0007669"/>
    <property type="project" value="UniProtKB-UniRule"/>
</dbReference>
<proteinExistence type="inferred from homology"/>
<dbReference type="InterPro" id="IPR050955">
    <property type="entry name" value="Plant_Biomass_Hydrol_Est"/>
</dbReference>
<dbReference type="OrthoDB" id="2425929at2759"/>
<evidence type="ECO:0000256" key="9">
    <source>
        <dbReference type="RuleBase" id="RU367147"/>
    </source>
</evidence>
<evidence type="ECO:0000256" key="5">
    <source>
        <dbReference type="ARBA" id="ARBA00022801"/>
    </source>
</evidence>
<keyword evidence="4 9" id="KW-0732">Signal</keyword>
<comment type="caution">
    <text evidence="10">The sequence shown here is derived from an EMBL/GenBank/DDBJ whole genome shotgun (WGS) entry which is preliminary data.</text>
</comment>
<evidence type="ECO:0000313" key="10">
    <source>
        <dbReference type="EMBL" id="POS68752.1"/>
    </source>
</evidence>
<organism evidence="10 11">
    <name type="scientific">Diaporthe helianthi</name>
    <dbReference type="NCBI Taxonomy" id="158607"/>
    <lineage>
        <taxon>Eukaryota</taxon>
        <taxon>Fungi</taxon>
        <taxon>Dikarya</taxon>
        <taxon>Ascomycota</taxon>
        <taxon>Pezizomycotina</taxon>
        <taxon>Sordariomycetes</taxon>
        <taxon>Sordariomycetidae</taxon>
        <taxon>Diaporthales</taxon>
        <taxon>Diaporthaceae</taxon>
        <taxon>Diaporthe</taxon>
    </lineage>
</organism>
<keyword evidence="5 9" id="KW-0378">Hydrolase</keyword>
<dbReference type="InterPro" id="IPR010126">
    <property type="entry name" value="Esterase_phb"/>
</dbReference>